<gene>
    <name evidence="2" type="ORF">FXB42_09520</name>
</gene>
<dbReference type="InterPro" id="IPR012337">
    <property type="entry name" value="RNaseH-like_sf"/>
</dbReference>
<dbReference type="GO" id="GO:0003676">
    <property type="term" value="F:nucleic acid binding"/>
    <property type="evidence" value="ECO:0007669"/>
    <property type="project" value="InterPro"/>
</dbReference>
<organism evidence="2 3">
    <name type="scientific">Acetobacterium wieringae</name>
    <dbReference type="NCBI Taxonomy" id="52694"/>
    <lineage>
        <taxon>Bacteria</taxon>
        <taxon>Bacillati</taxon>
        <taxon>Bacillota</taxon>
        <taxon>Clostridia</taxon>
        <taxon>Eubacteriales</taxon>
        <taxon>Eubacteriaceae</taxon>
        <taxon>Acetobacterium</taxon>
    </lineage>
</organism>
<dbReference type="GO" id="GO:0015074">
    <property type="term" value="P:DNA integration"/>
    <property type="evidence" value="ECO:0007669"/>
    <property type="project" value="InterPro"/>
</dbReference>
<dbReference type="InterPro" id="IPR001584">
    <property type="entry name" value="Integrase_cat-core"/>
</dbReference>
<evidence type="ECO:0000313" key="3">
    <source>
        <dbReference type="Proteomes" id="UP000322619"/>
    </source>
</evidence>
<dbReference type="PROSITE" id="PS50994">
    <property type="entry name" value="INTEGRASE"/>
    <property type="match status" value="1"/>
</dbReference>
<comment type="caution">
    <text evidence="2">The sequence shown here is derived from an EMBL/GenBank/DDBJ whole genome shotgun (WGS) entry which is preliminary data.</text>
</comment>
<dbReference type="EMBL" id="VSLA01000016">
    <property type="protein sequence ID" value="TYC85399.1"/>
    <property type="molecule type" value="Genomic_DNA"/>
</dbReference>
<dbReference type="Gene3D" id="3.30.420.10">
    <property type="entry name" value="Ribonuclease H-like superfamily/Ribonuclease H"/>
    <property type="match status" value="1"/>
</dbReference>
<dbReference type="AlphaFoldDB" id="A0A5D0WML3"/>
<evidence type="ECO:0000259" key="1">
    <source>
        <dbReference type="PROSITE" id="PS50994"/>
    </source>
</evidence>
<sequence length="656" mass="75214">MNVLQQIYTIKKSLLKLRCIMSRRKIDNLEILKELSNSWPKISTINMADSERQKFESRKIAVDLYLSGYPIKEIEKLTGIKQTHIRNFVDKCLEVNDSGEQYGYIGLLYNKRLKPRNGLFVTLMNEHPEVEMMLIAAYNNKKISKWDKSPSFSILHKSMLRMLIQEGLKEVDYPFNSKNKGYNSMISFLKMHSMKNPSVSVNRYGKSAKQLYRSTGSIQPIQASPKRPFARVEVDGHKIDALFTVQIPNELGDFKNVLTERIWIIVAIDVATHVVLGYSISVNSNYDKTDVLECIQNSIAPHKPLKFDEPFKSFYSSDEGFHSSIPRANWAIMDEISFDNASSHLAKDVISNLERKGITINFGPVSMPVRRPIIERFFRTLEENGFHRMPSTVGSQPNDIKRDNAEKDAIAYKITLKEILEITEIVISEYNNRQSDSLGGFSPLELMQQRIDRGFLPSKYIPEDQRENFCLRSITITRKVQGDEKIGRRPYVNFEGYKYSGRPLSTSYLLVGDYVKLEVDPLDIRYIDAFMSSGEPIGKLTINGKHFTKAISMKNNRSMKKSIKLNEIENLNSIDTVSDYADHLTKKAFKSKKAATKLASLKNDAEKGEKDSHVEQIKDSVELEKSKNNEIIANEINLLKAENLKKKWTDPSKNTW</sequence>
<name>A0A5D0WML3_9FIRM</name>
<dbReference type="Proteomes" id="UP000322619">
    <property type="component" value="Unassembled WGS sequence"/>
</dbReference>
<evidence type="ECO:0000313" key="2">
    <source>
        <dbReference type="EMBL" id="TYC85399.1"/>
    </source>
</evidence>
<dbReference type="InterPro" id="IPR036397">
    <property type="entry name" value="RNaseH_sf"/>
</dbReference>
<accession>A0A5D0WML3</accession>
<feature type="domain" description="Integrase catalytic" evidence="1">
    <location>
        <begin position="224"/>
        <end position="451"/>
    </location>
</feature>
<reference evidence="2 3" key="1">
    <citation type="submission" date="2019-08" db="EMBL/GenBank/DDBJ databases">
        <title>Isolation and enrichment of carboxydotrophic bacteria from anaerobic sludge for the production of bio-based chemicals from syngas.</title>
        <authorList>
            <person name="Antares A.L."/>
            <person name="Moreira J."/>
            <person name="Diender M."/>
            <person name="Parshina S.N."/>
            <person name="Stams A.J.M."/>
            <person name="Alves M."/>
            <person name="Alves J.I."/>
            <person name="Sousa D.Z."/>
        </authorList>
    </citation>
    <scope>NUCLEOTIDE SEQUENCE [LARGE SCALE GENOMIC DNA]</scope>
    <source>
        <strain evidence="2 3">JM</strain>
    </source>
</reference>
<proteinExistence type="predicted"/>
<protein>
    <submittedName>
        <fullName evidence="2">Transposase family protein</fullName>
    </submittedName>
</protein>
<dbReference type="SUPFAM" id="SSF53098">
    <property type="entry name" value="Ribonuclease H-like"/>
    <property type="match status" value="1"/>
</dbReference>